<feature type="region of interest" description="Disordered" evidence="1">
    <location>
        <begin position="107"/>
        <end position="170"/>
    </location>
</feature>
<reference evidence="4" key="1">
    <citation type="journal article" date="2009" name="Nature">
        <title>Genome sequence and analysis of the Irish potato famine pathogen Phytophthora infestans.</title>
        <authorList>
            <consortium name="The Broad Institute Genome Sequencing Platform"/>
            <person name="Haas B.J."/>
            <person name="Kamoun S."/>
            <person name="Zody M.C."/>
            <person name="Jiang R.H."/>
            <person name="Handsaker R.E."/>
            <person name="Cano L.M."/>
            <person name="Grabherr M."/>
            <person name="Kodira C.D."/>
            <person name="Raffaele S."/>
            <person name="Torto-Alalibo T."/>
            <person name="Bozkurt T.O."/>
            <person name="Ah-Fong A.M."/>
            <person name="Alvarado L."/>
            <person name="Anderson V.L."/>
            <person name="Armstrong M.R."/>
            <person name="Avrova A."/>
            <person name="Baxter L."/>
            <person name="Beynon J."/>
            <person name="Boevink P.C."/>
            <person name="Bollmann S.R."/>
            <person name="Bos J.I."/>
            <person name="Bulone V."/>
            <person name="Cai G."/>
            <person name="Cakir C."/>
            <person name="Carrington J.C."/>
            <person name="Chawner M."/>
            <person name="Conti L."/>
            <person name="Costanzo S."/>
            <person name="Ewan R."/>
            <person name="Fahlgren N."/>
            <person name="Fischbach M.A."/>
            <person name="Fugelstad J."/>
            <person name="Gilroy E.M."/>
            <person name="Gnerre S."/>
            <person name="Green P.J."/>
            <person name="Grenville-Briggs L.J."/>
            <person name="Griffith J."/>
            <person name="Grunwald N.J."/>
            <person name="Horn K."/>
            <person name="Horner N.R."/>
            <person name="Hu C.H."/>
            <person name="Huitema E."/>
            <person name="Jeong D.H."/>
            <person name="Jones A.M."/>
            <person name="Jones J.D."/>
            <person name="Jones R.W."/>
            <person name="Karlsson E.K."/>
            <person name="Kunjeti S.G."/>
            <person name="Lamour K."/>
            <person name="Liu Z."/>
            <person name="Ma L."/>
            <person name="Maclean D."/>
            <person name="Chibucos M.C."/>
            <person name="McDonald H."/>
            <person name="McWalters J."/>
            <person name="Meijer H.J."/>
            <person name="Morgan W."/>
            <person name="Morris P.F."/>
            <person name="Munro C.A."/>
            <person name="O'Neill K."/>
            <person name="Ospina-Giraldo M."/>
            <person name="Pinzon A."/>
            <person name="Pritchard L."/>
            <person name="Ramsahoye B."/>
            <person name="Ren Q."/>
            <person name="Restrepo S."/>
            <person name="Roy S."/>
            <person name="Sadanandom A."/>
            <person name="Savidor A."/>
            <person name="Schornack S."/>
            <person name="Schwartz D.C."/>
            <person name="Schumann U.D."/>
            <person name="Schwessinger B."/>
            <person name="Seyer L."/>
            <person name="Sharpe T."/>
            <person name="Silvar C."/>
            <person name="Song J."/>
            <person name="Studholme D.J."/>
            <person name="Sykes S."/>
            <person name="Thines M."/>
            <person name="van de Vondervoort P.J."/>
            <person name="Phuntumart V."/>
            <person name="Wawra S."/>
            <person name="Weide R."/>
            <person name="Win J."/>
            <person name="Young C."/>
            <person name="Zhou S."/>
            <person name="Fry W."/>
            <person name="Meyers B.C."/>
            <person name="van West P."/>
            <person name="Ristaino J."/>
            <person name="Govers F."/>
            <person name="Birch P.R."/>
            <person name="Whisson S.C."/>
            <person name="Judelson H.S."/>
            <person name="Nusbaum C."/>
        </authorList>
    </citation>
    <scope>NUCLEOTIDE SEQUENCE [LARGE SCALE GENOMIC DNA]</scope>
    <source>
        <strain evidence="4">T30-4</strain>
    </source>
</reference>
<feature type="signal peptide" evidence="2">
    <location>
        <begin position="1"/>
        <end position="19"/>
    </location>
</feature>
<feature type="compositionally biased region" description="Low complexity" evidence="1">
    <location>
        <begin position="107"/>
        <end position="120"/>
    </location>
</feature>
<evidence type="ECO:0000256" key="1">
    <source>
        <dbReference type="SAM" id="MobiDB-lite"/>
    </source>
</evidence>
<keyword evidence="4" id="KW-1185">Reference proteome</keyword>
<evidence type="ECO:0000256" key="2">
    <source>
        <dbReference type="SAM" id="SignalP"/>
    </source>
</evidence>
<evidence type="ECO:0000313" key="3">
    <source>
        <dbReference type="EMBL" id="EEY67417.1"/>
    </source>
</evidence>
<dbReference type="GeneID" id="9466306"/>
<gene>
    <name evidence="3" type="ORF">PITG_04449</name>
</gene>
<protein>
    <submittedName>
        <fullName evidence="3">Uncharacterized protein</fullName>
    </submittedName>
</protein>
<keyword evidence="2" id="KW-0732">Signal</keyword>
<proteinExistence type="predicted"/>
<organism evidence="3 4">
    <name type="scientific">Phytophthora infestans (strain T30-4)</name>
    <name type="common">Potato late blight agent</name>
    <dbReference type="NCBI Taxonomy" id="403677"/>
    <lineage>
        <taxon>Eukaryota</taxon>
        <taxon>Sar</taxon>
        <taxon>Stramenopiles</taxon>
        <taxon>Oomycota</taxon>
        <taxon>Peronosporomycetes</taxon>
        <taxon>Peronosporales</taxon>
        <taxon>Peronosporaceae</taxon>
        <taxon>Phytophthora</taxon>
    </lineage>
</organism>
<dbReference type="OMA" id="DSEACHE"/>
<sequence length="222" mass="23246">MNPLTVATIALATVATAAAQDSHSHSHASECTAESITSARNACDSVADVSQLKCDSDACHEALHSLVEDEVRQCYVDLGLGPITDLNYYVQLDEFCHGDGADPADLAATGSTAGTNSTSSGTGGAIVGDHDDDHDHSHDHDHDHDHSHDHDHDHSSHDHDESASASSSSSSASTVAQSLVLQLVAVAAVAMLFIRKDAKSYVVKPPGAFWSNSKVNCKVPKV</sequence>
<dbReference type="Gene3D" id="3.40.50.1980">
    <property type="entry name" value="Nitrogenase molybdenum iron protein domain"/>
    <property type="match status" value="1"/>
</dbReference>
<dbReference type="InParanoid" id="D0N1A4"/>
<dbReference type="eggNOG" id="ENOG502SPT8">
    <property type="taxonomic scope" value="Eukaryota"/>
</dbReference>
<dbReference type="HOGENOM" id="CLU_1450369_0_0_1"/>
<feature type="compositionally biased region" description="Basic and acidic residues" evidence="1">
    <location>
        <begin position="128"/>
        <end position="162"/>
    </location>
</feature>
<dbReference type="RefSeq" id="XP_002906065.1">
    <property type="nucleotide sequence ID" value="XM_002906019.1"/>
</dbReference>
<dbReference type="KEGG" id="pif:PITG_04449"/>
<name>D0N1A4_PHYIT</name>
<accession>D0N1A4</accession>
<dbReference type="EMBL" id="DS028122">
    <property type="protein sequence ID" value="EEY67417.1"/>
    <property type="molecule type" value="Genomic_DNA"/>
</dbReference>
<evidence type="ECO:0000313" key="4">
    <source>
        <dbReference type="Proteomes" id="UP000006643"/>
    </source>
</evidence>
<dbReference type="VEuPathDB" id="FungiDB:PITG_04449"/>
<dbReference type="Proteomes" id="UP000006643">
    <property type="component" value="Unassembled WGS sequence"/>
</dbReference>
<dbReference type="OrthoDB" id="164889at2759"/>
<feature type="chain" id="PRO_5003011599" evidence="2">
    <location>
        <begin position="20"/>
        <end position="222"/>
    </location>
</feature>
<dbReference type="AlphaFoldDB" id="D0N1A4"/>